<comment type="caution">
    <text evidence="1">The sequence shown here is derived from an EMBL/GenBank/DDBJ whole genome shotgun (WGS) entry which is preliminary data.</text>
</comment>
<proteinExistence type="predicted"/>
<name>A0A0L6URG7_9BASI</name>
<dbReference type="AlphaFoldDB" id="A0A0L6URG7"/>
<dbReference type="VEuPathDB" id="FungiDB:VP01_4071g1"/>
<reference evidence="1 2" key="1">
    <citation type="submission" date="2015-08" db="EMBL/GenBank/DDBJ databases">
        <title>Next Generation Sequencing and Analysis of the Genome of Puccinia sorghi L Schw, the Causal Agent of Maize Common Rust.</title>
        <authorList>
            <person name="Rochi L."/>
            <person name="Burguener G."/>
            <person name="Darino M."/>
            <person name="Turjanski A."/>
            <person name="Kreff E."/>
            <person name="Dieguez M.J."/>
            <person name="Sacco F."/>
        </authorList>
    </citation>
    <scope>NUCLEOTIDE SEQUENCE [LARGE SCALE GENOMIC DNA]</scope>
    <source>
        <strain evidence="1 2">RO10H11247</strain>
    </source>
</reference>
<evidence type="ECO:0000313" key="2">
    <source>
        <dbReference type="Proteomes" id="UP000037035"/>
    </source>
</evidence>
<accession>A0A0L6URG7</accession>
<gene>
    <name evidence="1" type="ORF">VP01_4071g1</name>
</gene>
<evidence type="ECO:0000313" key="1">
    <source>
        <dbReference type="EMBL" id="KNZ51143.1"/>
    </source>
</evidence>
<protein>
    <submittedName>
        <fullName evidence="1">Uncharacterized protein</fullName>
    </submittedName>
</protein>
<keyword evidence="2" id="KW-1185">Reference proteome</keyword>
<dbReference type="Proteomes" id="UP000037035">
    <property type="component" value="Unassembled WGS sequence"/>
</dbReference>
<dbReference type="EMBL" id="LAVV01009137">
    <property type="protein sequence ID" value="KNZ51143.1"/>
    <property type="molecule type" value="Genomic_DNA"/>
</dbReference>
<sequence length="491" mass="56371">MIIFKEVFLPMLKNQHPDVIDHLKEWPASGLPSTLQLMKQLLLLFTHINLAGVTIQRHILNYSMKLAPHNEVSLKLANLKSCCCTLKMCIKLSGCLKHILSGLLQCNLPGPINNHQMKSDIRLLNWINSVASCHLDWIMFIKLKTILRISHRECSMGTRGLLVPTIQEAHNKLANPSCLMKHCNSAFFLVNSFVLALQCPSDLNYYLLRVRLPETRIRFHTIGKSKFWPYRIFSCCEPLPLEWWKEKRIECLRSWSLPQFSGVSHPKLQICINPFHRFSIFLLKKRPGFQDDRTTHLSRYNLTHQSKSIQSLELAIIATAINGYRIFEFNFSIDLYCLGALINLEVRPHKGVTQARLMVGASGFIFSTAVLGGGAWADVIGQSIMKGKIQSQEILDFSCVHFGHQGTPVFGNPGCQKNIENLCESLGYKLFYSPLFIIEYTLNPKKDCTYILPGPSFLGLWPRMFRWKPMGEERQKRIMRQLGERRLTEEL</sequence>
<organism evidence="1 2">
    <name type="scientific">Puccinia sorghi</name>
    <dbReference type="NCBI Taxonomy" id="27349"/>
    <lineage>
        <taxon>Eukaryota</taxon>
        <taxon>Fungi</taxon>
        <taxon>Dikarya</taxon>
        <taxon>Basidiomycota</taxon>
        <taxon>Pucciniomycotina</taxon>
        <taxon>Pucciniomycetes</taxon>
        <taxon>Pucciniales</taxon>
        <taxon>Pucciniaceae</taxon>
        <taxon>Puccinia</taxon>
    </lineage>
</organism>